<organism evidence="3 4">
    <name type="scientific">Pyrodictium abyssi</name>
    <dbReference type="NCBI Taxonomy" id="54256"/>
    <lineage>
        <taxon>Archaea</taxon>
        <taxon>Thermoproteota</taxon>
        <taxon>Thermoprotei</taxon>
        <taxon>Desulfurococcales</taxon>
        <taxon>Pyrodictiaceae</taxon>
        <taxon>Pyrodictium</taxon>
    </lineage>
</organism>
<dbReference type="Gene3D" id="3.40.190.10">
    <property type="entry name" value="Periplasmic binding protein-like II"/>
    <property type="match status" value="1"/>
</dbReference>
<protein>
    <submittedName>
        <fullName evidence="3">ABC transporter substrate-binding protein</fullName>
    </submittedName>
</protein>
<dbReference type="InterPro" id="IPR039424">
    <property type="entry name" value="SBP_5"/>
</dbReference>
<evidence type="ECO:0000313" key="4">
    <source>
        <dbReference type="Proteomes" id="UP001341135"/>
    </source>
</evidence>
<name>A0ABM8IYZ6_9CREN</name>
<keyword evidence="1" id="KW-0732">Signal</keyword>
<evidence type="ECO:0000313" key="3">
    <source>
        <dbReference type="EMBL" id="BES82760.1"/>
    </source>
</evidence>
<dbReference type="Gene3D" id="3.10.105.10">
    <property type="entry name" value="Dipeptide-binding Protein, Domain 3"/>
    <property type="match status" value="1"/>
</dbReference>
<dbReference type="InterPro" id="IPR000914">
    <property type="entry name" value="SBP_5_dom"/>
</dbReference>
<proteinExistence type="predicted"/>
<dbReference type="Proteomes" id="UP001341135">
    <property type="component" value="Chromosome"/>
</dbReference>
<dbReference type="PIRSF" id="PIRSF002741">
    <property type="entry name" value="MppA"/>
    <property type="match status" value="1"/>
</dbReference>
<evidence type="ECO:0000259" key="2">
    <source>
        <dbReference type="Pfam" id="PF00496"/>
    </source>
</evidence>
<dbReference type="PANTHER" id="PTHR30290">
    <property type="entry name" value="PERIPLASMIC BINDING COMPONENT OF ABC TRANSPORTER"/>
    <property type="match status" value="1"/>
</dbReference>
<dbReference type="Pfam" id="PF00496">
    <property type="entry name" value="SBP_bac_5"/>
    <property type="match status" value="1"/>
</dbReference>
<gene>
    <name evidence="3" type="ORF">PABY_23270</name>
</gene>
<dbReference type="EMBL" id="AP028907">
    <property type="protein sequence ID" value="BES82760.1"/>
    <property type="molecule type" value="Genomic_DNA"/>
</dbReference>
<feature type="domain" description="Solute-binding protein family 5" evidence="2">
    <location>
        <begin position="19"/>
        <end position="389"/>
    </location>
</feature>
<dbReference type="InterPro" id="IPR030678">
    <property type="entry name" value="Peptide/Ni-bd"/>
</dbReference>
<reference evidence="3 4" key="1">
    <citation type="submission" date="2023-09" db="EMBL/GenBank/DDBJ databases">
        <title>Pyrofollis japonicus gen. nov. sp. nov., a novel member of the family Pyrodictiaceae isolated from the Iheya North hydrothermal field.</title>
        <authorList>
            <person name="Miyazaki U."/>
            <person name="Sanari M."/>
            <person name="Tame A."/>
            <person name="Kitajima M."/>
            <person name="Okamoto A."/>
            <person name="Sawayama S."/>
            <person name="Miyazaki J."/>
            <person name="Takai K."/>
            <person name="Nakagawa S."/>
        </authorList>
    </citation>
    <scope>NUCLEOTIDE SEQUENCE [LARGE SCALE GENOMIC DNA]</scope>
    <source>
        <strain evidence="3 4">AV2</strain>
    </source>
</reference>
<accession>A0ABM8IYZ6</accession>
<dbReference type="SUPFAM" id="SSF53850">
    <property type="entry name" value="Periplasmic binding protein-like II"/>
    <property type="match status" value="1"/>
</dbReference>
<sequence>MITSFLFDTLVWKNENATIPWLAEGWEAKENGTTWIFHLRRGTYWHDGAELTADDVVFTIKYMLKHGWHWKNINPDLIEDVEAPDNYTVIIRLKKPYIFFLEDYASTIFILPRHVWSRVADPYSYKGADALIGSGPYKLKSYQPEKAYVLDAFQDYWAGRPAYDEIVILASGLFSPQRAAEALLSGEADTAVFVGKAWRLVKQLQGRVKGLKVEKGPMYWVLYLDFNHKRWPTNSTVFRRAVAYALNLTELVMKAVGSLDAALPGSPGYIPPYSWFYNPNVPRYPYDPAMAKELLDRLGIIDSNGDGYREAPDGKPLRLRIVTLRSYVQEATIVKEQLARVGLCVDVKAVASYSELDAIVSREMYDLQINGHGAVGNTPTAFAWYFTGRFGTPWVNETYKRLVDQLLSAQSVEEARRAANELQRVIAEQLPRIALYYPYIYVVSRPGSPDWFFTAGGIDGGIPLPYNKLALLERRD</sequence>
<evidence type="ECO:0000256" key="1">
    <source>
        <dbReference type="ARBA" id="ARBA00022729"/>
    </source>
</evidence>
<keyword evidence="4" id="KW-1185">Reference proteome</keyword>
<dbReference type="PANTHER" id="PTHR30290:SF64">
    <property type="entry name" value="ABC TRANSPORTER PERIPLASMIC BINDING PROTEIN"/>
    <property type="match status" value="1"/>
</dbReference>